<dbReference type="InterPro" id="IPR052544">
    <property type="entry name" value="Bacteriocin_Proc_Enz"/>
</dbReference>
<dbReference type="PANTHER" id="PTHR43745:SF2">
    <property type="entry name" value="NITROREDUCTASE MJ1384-RELATED"/>
    <property type="match status" value="1"/>
</dbReference>
<organism evidence="2 3">
    <name type="scientific">Maritalea myrionectae</name>
    <dbReference type="NCBI Taxonomy" id="454601"/>
    <lineage>
        <taxon>Bacteria</taxon>
        <taxon>Pseudomonadati</taxon>
        <taxon>Pseudomonadota</taxon>
        <taxon>Alphaproteobacteria</taxon>
        <taxon>Hyphomicrobiales</taxon>
        <taxon>Devosiaceae</taxon>
        <taxon>Maritalea</taxon>
    </lineage>
</organism>
<dbReference type="Pfam" id="PF00881">
    <property type="entry name" value="Nitroreductase"/>
    <property type="match status" value="1"/>
</dbReference>
<dbReference type="Gene3D" id="3.40.109.10">
    <property type="entry name" value="NADH Oxidase"/>
    <property type="match status" value="1"/>
</dbReference>
<sequence>MVELKVSNDVVIYFSDNTPYIVDTRINEEYEIDNPKLLSDLFAYISGHQIEQSERQVLVDGGVLVPNERPELLKNFGNDFLDIFHRGCTDVLNHIQVLSAVEYADLYLESCVREPGDVPPPRAKSISLKDTRTVNLPEFRHSVLEAVSLFDVLDRRKTVREFFPHQATLEQLSDLLFCSFGYFHKHKNGEAEQYEPFKRRTSPSGGCLQSVEAYVCVFNVEGLDNGIYWYDAENHALKFVENEISYDELSAMLVSQFFGNDCSFGVFLAANLERFTWKYKTTRAYRVVSMEIGHFSQTAQLVGTAMGLNTWITGAFNDAKIEQTLHLHDERSIPLFFLAFGKGKYDRMHSLMKKRLERLKANGQG</sequence>
<dbReference type="NCBIfam" id="TIGR03605">
    <property type="entry name" value="antibiot_sagB"/>
    <property type="match status" value="1"/>
</dbReference>
<dbReference type="AlphaFoldDB" id="A0A2R4MJ14"/>
<dbReference type="EMBL" id="CP021331">
    <property type="protein sequence ID" value="AVX05973.1"/>
    <property type="molecule type" value="Genomic_DNA"/>
</dbReference>
<name>A0A2R4MJ14_9HYPH</name>
<reference evidence="2 3" key="1">
    <citation type="submission" date="2017-05" db="EMBL/GenBank/DDBJ databases">
        <title>Genome Analysis of Maritalea myrionectae HL2708#5.</title>
        <authorList>
            <consortium name="Cotde Inc.-PKNU"/>
            <person name="Jang D."/>
            <person name="Oh H.-M."/>
        </authorList>
    </citation>
    <scope>NUCLEOTIDE SEQUENCE [LARGE SCALE GENOMIC DNA]</scope>
    <source>
        <strain evidence="2 3">HL2708#5</strain>
        <plasmid evidence="3">phl2708x3</plasmid>
    </source>
</reference>
<dbReference type="CDD" id="cd02142">
    <property type="entry name" value="McbC_SagB-like_oxidoreductase"/>
    <property type="match status" value="1"/>
</dbReference>
<protein>
    <recommendedName>
        <fullName evidence="1">Nitroreductase domain-containing protein</fullName>
    </recommendedName>
</protein>
<keyword evidence="2" id="KW-0614">Plasmid</keyword>
<keyword evidence="3" id="KW-1185">Reference proteome</keyword>
<dbReference type="InterPro" id="IPR029479">
    <property type="entry name" value="Nitroreductase"/>
</dbReference>
<dbReference type="InterPro" id="IPR000415">
    <property type="entry name" value="Nitroreductase-like"/>
</dbReference>
<evidence type="ECO:0000313" key="3">
    <source>
        <dbReference type="Proteomes" id="UP000258927"/>
    </source>
</evidence>
<evidence type="ECO:0000259" key="1">
    <source>
        <dbReference type="Pfam" id="PF00881"/>
    </source>
</evidence>
<dbReference type="PANTHER" id="PTHR43745">
    <property type="entry name" value="NITROREDUCTASE MJ1384-RELATED"/>
    <property type="match status" value="1"/>
</dbReference>
<dbReference type="SUPFAM" id="SSF55469">
    <property type="entry name" value="FMN-dependent nitroreductase-like"/>
    <property type="match status" value="1"/>
</dbReference>
<dbReference type="GO" id="GO:0016491">
    <property type="term" value="F:oxidoreductase activity"/>
    <property type="evidence" value="ECO:0007669"/>
    <property type="project" value="InterPro"/>
</dbReference>
<proteinExistence type="predicted"/>
<feature type="domain" description="Nitroreductase" evidence="1">
    <location>
        <begin position="155"/>
        <end position="342"/>
    </location>
</feature>
<dbReference type="Proteomes" id="UP000258927">
    <property type="component" value="Plasmid pHL2708X3"/>
</dbReference>
<dbReference type="InterPro" id="IPR020051">
    <property type="entry name" value="SagB-type_dehydrogenase"/>
</dbReference>
<dbReference type="KEGG" id="mmyr:MXMO3_03470"/>
<gene>
    <name evidence="2" type="ORF">MXMO3_03470</name>
</gene>
<dbReference type="RefSeq" id="WP_117396927.1">
    <property type="nucleotide sequence ID" value="NZ_CP021331.1"/>
</dbReference>
<accession>A0A2R4MJ14</accession>
<geneLocation type="plasmid" evidence="3">
    <name>phl2708x3</name>
</geneLocation>
<evidence type="ECO:0000313" key="2">
    <source>
        <dbReference type="EMBL" id="AVX05973.1"/>
    </source>
</evidence>